<name>A0A8H6CI38_9LECA</name>
<feature type="region of interest" description="Disordered" evidence="1">
    <location>
        <begin position="1"/>
        <end position="49"/>
    </location>
</feature>
<proteinExistence type="predicted"/>
<dbReference type="RefSeq" id="XP_037152878.1">
    <property type="nucleotide sequence ID" value="XM_037291443.1"/>
</dbReference>
<evidence type="ECO:0000256" key="1">
    <source>
        <dbReference type="SAM" id="MobiDB-lite"/>
    </source>
</evidence>
<organism evidence="2 3">
    <name type="scientific">Letharia lupina</name>
    <dbReference type="NCBI Taxonomy" id="560253"/>
    <lineage>
        <taxon>Eukaryota</taxon>
        <taxon>Fungi</taxon>
        <taxon>Dikarya</taxon>
        <taxon>Ascomycota</taxon>
        <taxon>Pezizomycotina</taxon>
        <taxon>Lecanoromycetes</taxon>
        <taxon>OSLEUM clade</taxon>
        <taxon>Lecanoromycetidae</taxon>
        <taxon>Lecanorales</taxon>
        <taxon>Lecanorineae</taxon>
        <taxon>Parmeliaceae</taxon>
        <taxon>Letharia</taxon>
    </lineage>
</organism>
<dbReference type="GeneID" id="59328923"/>
<dbReference type="AlphaFoldDB" id="A0A8H6CI38"/>
<evidence type="ECO:0000313" key="2">
    <source>
        <dbReference type="EMBL" id="KAF6223661.1"/>
    </source>
</evidence>
<feature type="compositionally biased region" description="Acidic residues" evidence="1">
    <location>
        <begin position="97"/>
        <end position="115"/>
    </location>
</feature>
<protein>
    <submittedName>
        <fullName evidence="2">Uncharacterized protein</fullName>
    </submittedName>
</protein>
<accession>A0A8H6CI38</accession>
<keyword evidence="3" id="KW-1185">Reference proteome</keyword>
<feature type="compositionally biased region" description="Basic and acidic residues" evidence="1">
    <location>
        <begin position="26"/>
        <end position="40"/>
    </location>
</feature>
<comment type="caution">
    <text evidence="2">The sequence shown here is derived from an EMBL/GenBank/DDBJ whole genome shotgun (WGS) entry which is preliminary data.</text>
</comment>
<feature type="region of interest" description="Disordered" evidence="1">
    <location>
        <begin position="90"/>
        <end position="116"/>
    </location>
</feature>
<gene>
    <name evidence="2" type="ORF">HO133_000504</name>
</gene>
<dbReference type="Proteomes" id="UP000593566">
    <property type="component" value="Unassembled WGS sequence"/>
</dbReference>
<sequence length="283" mass="30935">MTSEQNKQLPKLAPKAVIGVKRKPNRKDLYDRRDPHDQKPLRGLPDPDPDVVLRRAALNLEQAALRMQHAIPEANPESSLRESLTVLADPEAPWSDSDWETITDPDSGSELDDEGEKGVEDAFIAKVRGVEVGEVTAVRVAPVRTNIPAFIKKVRAVKGRGSNVAAAAVPVLPKTRMQPGDTRELTAAEAALALTNRQAGTSVTMEDLRPTKKTKVVRADGDKYCWTVGSVSTRALTVAEAALVLTNVQAGTNVTMQDLRTAREMVDLWDNQDTFEWTVGNVE</sequence>
<dbReference type="EMBL" id="JACCJB010000010">
    <property type="protein sequence ID" value="KAF6223661.1"/>
    <property type="molecule type" value="Genomic_DNA"/>
</dbReference>
<reference evidence="2 3" key="1">
    <citation type="journal article" date="2020" name="Genomics">
        <title>Complete, high-quality genomes from long-read metagenomic sequencing of two wolf lichen thalli reveals enigmatic genome architecture.</title>
        <authorList>
            <person name="McKenzie S.K."/>
            <person name="Walston R.F."/>
            <person name="Allen J.L."/>
        </authorList>
    </citation>
    <scope>NUCLEOTIDE SEQUENCE [LARGE SCALE GENOMIC DNA]</scope>
    <source>
        <strain evidence="2">WasteWater1</strain>
    </source>
</reference>
<evidence type="ECO:0000313" key="3">
    <source>
        <dbReference type="Proteomes" id="UP000593566"/>
    </source>
</evidence>